<keyword evidence="2" id="KW-0812">Transmembrane</keyword>
<sequence>MMSGFKFKFKFKFNDNDGLALAEADNNIIALELTVELQLILLLPSFFSLCLCLITSSGKPSLVRIGLSALINSILIDKWPDGVDFFRKTRDPRKLKVIPEDEEEKSREEGDNEEEEEEANKGLLWKLPQLSPSNWVSWAPPSASALAAVLVLASAFLVIYLYKIWEKGDGMGVRSDVMLSFLFLSPHYSGAGFGPGIPGLHVGIGIGAGCGVGLGFGYGVGKGIALDENRRYSNVGHLSRGPINFPSQDEIGALVDELIINTKKVIRATSREIDKWRR</sequence>
<feature type="transmembrane region" description="Helical" evidence="2">
    <location>
        <begin position="177"/>
        <end position="194"/>
    </location>
</feature>
<evidence type="ECO:0000313" key="3">
    <source>
        <dbReference type="EMBL" id="KAK7825416.1"/>
    </source>
</evidence>
<feature type="region of interest" description="Disordered" evidence="1">
    <location>
        <begin position="97"/>
        <end position="118"/>
    </location>
</feature>
<evidence type="ECO:0000256" key="2">
    <source>
        <dbReference type="SAM" id="Phobius"/>
    </source>
</evidence>
<evidence type="ECO:0008006" key="5">
    <source>
        <dbReference type="Google" id="ProtNLM"/>
    </source>
</evidence>
<evidence type="ECO:0000313" key="4">
    <source>
        <dbReference type="Proteomes" id="UP000237347"/>
    </source>
</evidence>
<comment type="caution">
    <text evidence="3">The sequence shown here is derived from an EMBL/GenBank/DDBJ whole genome shotgun (WGS) entry which is preliminary data.</text>
</comment>
<accession>A0AAW0JH42</accession>
<organism evidence="3 4">
    <name type="scientific">Quercus suber</name>
    <name type="common">Cork oak</name>
    <dbReference type="NCBI Taxonomy" id="58331"/>
    <lineage>
        <taxon>Eukaryota</taxon>
        <taxon>Viridiplantae</taxon>
        <taxon>Streptophyta</taxon>
        <taxon>Embryophyta</taxon>
        <taxon>Tracheophyta</taxon>
        <taxon>Spermatophyta</taxon>
        <taxon>Magnoliopsida</taxon>
        <taxon>eudicotyledons</taxon>
        <taxon>Gunneridae</taxon>
        <taxon>Pentapetalae</taxon>
        <taxon>rosids</taxon>
        <taxon>fabids</taxon>
        <taxon>Fagales</taxon>
        <taxon>Fagaceae</taxon>
        <taxon>Quercus</taxon>
    </lineage>
</organism>
<dbReference type="PANTHER" id="PTHR34201:SF1">
    <property type="entry name" value="GLYCINE-RICH PROTEIN"/>
    <property type="match status" value="1"/>
</dbReference>
<evidence type="ECO:0000256" key="1">
    <source>
        <dbReference type="SAM" id="MobiDB-lite"/>
    </source>
</evidence>
<feature type="compositionally biased region" description="Basic and acidic residues" evidence="1">
    <location>
        <begin position="97"/>
        <end position="109"/>
    </location>
</feature>
<feature type="transmembrane region" description="Helical" evidence="2">
    <location>
        <begin position="143"/>
        <end position="165"/>
    </location>
</feature>
<keyword evidence="2" id="KW-0472">Membrane</keyword>
<keyword evidence="4" id="KW-1185">Reference proteome</keyword>
<dbReference type="Proteomes" id="UP000237347">
    <property type="component" value="Unassembled WGS sequence"/>
</dbReference>
<keyword evidence="2" id="KW-1133">Transmembrane helix</keyword>
<protein>
    <recommendedName>
        <fullName evidence="5">Glycine-rich protein</fullName>
    </recommendedName>
</protein>
<dbReference type="InterPro" id="IPR053288">
    <property type="entry name" value="TGD_Bridge_Protein"/>
</dbReference>
<proteinExistence type="predicted"/>
<dbReference type="PANTHER" id="PTHR34201">
    <property type="entry name" value="GLYCINE-RICH PROTEIN"/>
    <property type="match status" value="1"/>
</dbReference>
<dbReference type="AlphaFoldDB" id="A0AAW0JH42"/>
<reference evidence="3 4" key="1">
    <citation type="journal article" date="2018" name="Sci. Data">
        <title>The draft genome sequence of cork oak.</title>
        <authorList>
            <person name="Ramos A.M."/>
            <person name="Usie A."/>
            <person name="Barbosa P."/>
            <person name="Barros P.M."/>
            <person name="Capote T."/>
            <person name="Chaves I."/>
            <person name="Simoes F."/>
            <person name="Abreu I."/>
            <person name="Carrasquinho I."/>
            <person name="Faro C."/>
            <person name="Guimaraes J.B."/>
            <person name="Mendonca D."/>
            <person name="Nobrega F."/>
            <person name="Rodrigues L."/>
            <person name="Saibo N.J.M."/>
            <person name="Varela M.C."/>
            <person name="Egas C."/>
            <person name="Matos J."/>
            <person name="Miguel C.M."/>
            <person name="Oliveira M.M."/>
            <person name="Ricardo C.P."/>
            <person name="Goncalves S."/>
        </authorList>
    </citation>
    <scope>NUCLEOTIDE SEQUENCE [LARGE SCALE GENOMIC DNA]</scope>
    <source>
        <strain evidence="4">cv. HL8</strain>
    </source>
</reference>
<gene>
    <name evidence="3" type="ORF">CFP56_033118</name>
</gene>
<name>A0AAW0JH42_QUESU</name>
<feature type="transmembrane region" description="Helical" evidence="2">
    <location>
        <begin position="200"/>
        <end position="221"/>
    </location>
</feature>
<dbReference type="EMBL" id="PKMF04000575">
    <property type="protein sequence ID" value="KAK7825416.1"/>
    <property type="molecule type" value="Genomic_DNA"/>
</dbReference>